<name>A0A0D7ABA6_9AGAR</name>
<gene>
    <name evidence="3" type="ORF">FISHEDRAFT_59160</name>
</gene>
<reference evidence="3 4" key="1">
    <citation type="journal article" date="2015" name="Fungal Genet. Biol.">
        <title>Evolution of novel wood decay mechanisms in Agaricales revealed by the genome sequences of Fistulina hepatica and Cylindrobasidium torrendii.</title>
        <authorList>
            <person name="Floudas D."/>
            <person name="Held B.W."/>
            <person name="Riley R."/>
            <person name="Nagy L.G."/>
            <person name="Koehler G."/>
            <person name="Ransdell A.S."/>
            <person name="Younus H."/>
            <person name="Chow J."/>
            <person name="Chiniquy J."/>
            <person name="Lipzen A."/>
            <person name="Tritt A."/>
            <person name="Sun H."/>
            <person name="Haridas S."/>
            <person name="LaButti K."/>
            <person name="Ohm R.A."/>
            <person name="Kues U."/>
            <person name="Blanchette R.A."/>
            <person name="Grigoriev I.V."/>
            <person name="Minto R.E."/>
            <person name="Hibbett D.S."/>
        </authorList>
    </citation>
    <scope>NUCLEOTIDE SEQUENCE [LARGE SCALE GENOMIC DNA]</scope>
    <source>
        <strain evidence="3 4">ATCC 64428</strain>
    </source>
</reference>
<dbReference type="EMBL" id="KN881856">
    <property type="protein sequence ID" value="KIY48108.1"/>
    <property type="molecule type" value="Genomic_DNA"/>
</dbReference>
<keyword evidence="4" id="KW-1185">Reference proteome</keyword>
<feature type="compositionally biased region" description="Polar residues" evidence="2">
    <location>
        <begin position="26"/>
        <end position="38"/>
    </location>
</feature>
<evidence type="ECO:0000313" key="3">
    <source>
        <dbReference type="EMBL" id="KIY48108.1"/>
    </source>
</evidence>
<dbReference type="AlphaFoldDB" id="A0A0D7ABA6"/>
<proteinExistence type="predicted"/>
<keyword evidence="1" id="KW-0175">Coiled coil</keyword>
<accession>A0A0D7ABA6</accession>
<feature type="region of interest" description="Disordered" evidence="2">
    <location>
        <begin position="1"/>
        <end position="59"/>
    </location>
</feature>
<evidence type="ECO:0000256" key="2">
    <source>
        <dbReference type="SAM" id="MobiDB-lite"/>
    </source>
</evidence>
<feature type="compositionally biased region" description="Polar residues" evidence="2">
    <location>
        <begin position="7"/>
        <end position="18"/>
    </location>
</feature>
<sequence>MSILLQLPQTQIESSDTRPLSHGARSGTQRQQPTSSETGPRRQPYRPRTGSPEPYPPDYMRVITDMDVREAEQIWKNFNKEWNEFNNCDVIQEQQLHDRYLGQKQGYEFQERDKRERERMPALIVQTTRGHQRSMRELREHMHELKEQNIRSLRDLTLSSAARQSVRDMCTLTKKWRREHDMFWLAFCNDMQRKLVSKGSG</sequence>
<evidence type="ECO:0000256" key="1">
    <source>
        <dbReference type="SAM" id="Coils"/>
    </source>
</evidence>
<dbReference type="Proteomes" id="UP000054144">
    <property type="component" value="Unassembled WGS sequence"/>
</dbReference>
<evidence type="ECO:0000313" key="4">
    <source>
        <dbReference type="Proteomes" id="UP000054144"/>
    </source>
</evidence>
<protein>
    <submittedName>
        <fullName evidence="3">Uncharacterized protein</fullName>
    </submittedName>
</protein>
<feature type="coiled-coil region" evidence="1">
    <location>
        <begin position="128"/>
        <end position="155"/>
    </location>
</feature>
<organism evidence="3 4">
    <name type="scientific">Fistulina hepatica ATCC 64428</name>
    <dbReference type="NCBI Taxonomy" id="1128425"/>
    <lineage>
        <taxon>Eukaryota</taxon>
        <taxon>Fungi</taxon>
        <taxon>Dikarya</taxon>
        <taxon>Basidiomycota</taxon>
        <taxon>Agaricomycotina</taxon>
        <taxon>Agaricomycetes</taxon>
        <taxon>Agaricomycetidae</taxon>
        <taxon>Agaricales</taxon>
        <taxon>Fistulinaceae</taxon>
        <taxon>Fistulina</taxon>
    </lineage>
</organism>